<name>D6GT33_FILAD</name>
<keyword evidence="3" id="KW-1185">Reference proteome</keyword>
<reference evidence="3" key="1">
    <citation type="submission" date="2010-12" db="EMBL/GenBank/DDBJ databases">
        <title>The genome sequence of Filifactor alocis strain ATCC 35896.</title>
        <authorList>
            <consortium name="The Broad Institute Genome Sequencing Platform"/>
            <person name="Ward D."/>
            <person name="Earl A."/>
            <person name="Feldgarden M."/>
            <person name="Young S.K."/>
            <person name="Gargeya S."/>
            <person name="Zeng Q."/>
            <person name="Alvarado L."/>
            <person name="Berlin A."/>
            <person name="Bochicchio J."/>
            <person name="Chapman S.B."/>
            <person name="Chen Z."/>
            <person name="Freedman E."/>
            <person name="Gellesch M."/>
            <person name="Goldberg J."/>
            <person name="Griggs A."/>
            <person name="Gujja S."/>
            <person name="Heilman E."/>
            <person name="Heiman D."/>
            <person name="Howarth C."/>
            <person name="Mehta T."/>
            <person name="Neiman D."/>
            <person name="Pearson M."/>
            <person name="Roberts A."/>
            <person name="Saif S."/>
            <person name="Shea T."/>
            <person name="Shenoy N."/>
            <person name="Sisk P."/>
            <person name="Stolte C."/>
            <person name="Sykes S."/>
            <person name="White J."/>
            <person name="Yandava C."/>
            <person name="Izard J."/>
            <person name="Blanton J.M."/>
            <person name="Baranova O.V."/>
            <person name="Tanner A.C."/>
            <person name="Dewhirst F.E."/>
            <person name="Haas B."/>
            <person name="Nusbaum C."/>
            <person name="Birren B."/>
        </authorList>
    </citation>
    <scope>NUCLEOTIDE SEQUENCE [LARGE SCALE GENOMIC DNA]</scope>
    <source>
        <strain evidence="3">ATCC 35896 / CCUG 47790 / D40 B5</strain>
    </source>
</reference>
<dbReference type="SUPFAM" id="SSF53850">
    <property type="entry name" value="Periplasmic binding protein-like II"/>
    <property type="match status" value="1"/>
</dbReference>
<dbReference type="eggNOG" id="COG0715">
    <property type="taxonomic scope" value="Bacteria"/>
</dbReference>
<protein>
    <submittedName>
        <fullName evidence="2">Uncharacterized protein</fullName>
    </submittedName>
</protein>
<dbReference type="KEGG" id="faa:HMPREF0389_01271"/>
<dbReference type="PATRIC" id="fig|546269.5.peg.1733"/>
<organism evidence="2 3">
    <name type="scientific">Filifactor alocis (strain ATCC 35896 / CCUG 47790 / D40 B5)</name>
    <name type="common">Fusobacterium alocis</name>
    <dbReference type="NCBI Taxonomy" id="546269"/>
    <lineage>
        <taxon>Bacteria</taxon>
        <taxon>Bacillati</taxon>
        <taxon>Bacillota</taxon>
        <taxon>Clostridia</taxon>
        <taxon>Peptostreptococcales</taxon>
        <taxon>Filifactoraceae</taxon>
        <taxon>Filifactor</taxon>
    </lineage>
</organism>
<evidence type="ECO:0000313" key="2">
    <source>
        <dbReference type="EMBL" id="EFE28018.1"/>
    </source>
</evidence>
<dbReference type="Gene3D" id="3.40.190.10">
    <property type="entry name" value="Periplasmic binding protein-like II"/>
    <property type="match status" value="2"/>
</dbReference>
<dbReference type="EMBL" id="CP002390">
    <property type="protein sequence ID" value="EFE28018.1"/>
    <property type="molecule type" value="Genomic_DNA"/>
</dbReference>
<feature type="chain" id="PRO_5039109727" evidence="1">
    <location>
        <begin position="21"/>
        <end position="337"/>
    </location>
</feature>
<dbReference type="Pfam" id="PF12974">
    <property type="entry name" value="Phosphonate-bd"/>
    <property type="match status" value="1"/>
</dbReference>
<dbReference type="PANTHER" id="PTHR30024:SF46">
    <property type="entry name" value="ABC TRANSPORTER, SUBSTRATE-BINDING LIPOPROTEIN"/>
    <property type="match status" value="1"/>
</dbReference>
<dbReference type="OrthoDB" id="9814375at2"/>
<dbReference type="STRING" id="546269.HMPREF0389_01271"/>
<dbReference type="RefSeq" id="WP_014263172.1">
    <property type="nucleotide sequence ID" value="NC_016630.1"/>
</dbReference>
<dbReference type="AlphaFoldDB" id="D6GT33"/>
<keyword evidence="1" id="KW-0732">Signal</keyword>
<dbReference type="Proteomes" id="UP000007468">
    <property type="component" value="Chromosome"/>
</dbReference>
<accession>D6GT33</accession>
<dbReference type="PIRSF" id="PIRSF027386">
    <property type="entry name" value="UCP027386_ABC_sbc_TM0202"/>
    <property type="match status" value="1"/>
</dbReference>
<proteinExistence type="predicted"/>
<evidence type="ECO:0000313" key="3">
    <source>
        <dbReference type="Proteomes" id="UP000007468"/>
    </source>
</evidence>
<sequence length="337" mass="36220">MKKKLSVLLATLLMVGGLTACNNTTSNEVQTPPAAEQATIKIAALKGPTSMGMAKMIHDQKDLETKAYDIEVLNAVDEVIPKVATGEVDIAAVPSNVSSALYNKTEGKIVTLAINTLGVLYVVENGDTVQSVADLKGKTIYSSGKGATPEYALNYILKGNGIDPEKDVTIEYKSEHAECLAALTNDKNGIAVLPQPFVTVAQTKNDALRVALDLTKEWNAVTELRSDIKNGTLITGVIVAQKEFVEQNPELVKTFLEDYKNSIEFTNSNVDEAAAFIGEADIVPEPVAKKAIPECNITYIDGAEMKELLSGYLNVLFEANPKSIGGTLPGEEFYYAQ</sequence>
<dbReference type="PROSITE" id="PS51257">
    <property type="entry name" value="PROKAR_LIPOPROTEIN"/>
    <property type="match status" value="1"/>
</dbReference>
<gene>
    <name evidence="2" type="ordered locus">HMPREF0389_01271</name>
</gene>
<feature type="signal peptide" evidence="1">
    <location>
        <begin position="1"/>
        <end position="20"/>
    </location>
</feature>
<evidence type="ECO:0000256" key="1">
    <source>
        <dbReference type="SAM" id="SignalP"/>
    </source>
</evidence>
<dbReference type="InterPro" id="IPR027024">
    <property type="entry name" value="UCP027386_ABC_sbc_TM0202"/>
</dbReference>
<dbReference type="PANTHER" id="PTHR30024">
    <property type="entry name" value="ALIPHATIC SULFONATES-BINDING PROTEIN-RELATED"/>
    <property type="match status" value="1"/>
</dbReference>